<comment type="caution">
    <text evidence="2">The sequence shown here is derived from an EMBL/GenBank/DDBJ whole genome shotgun (WGS) entry which is preliminary data.</text>
</comment>
<dbReference type="PANTHER" id="PTHR46249:SF31">
    <property type="entry name" value="AMINOTRANSFERASE-LIKE PLANT MOBILE DOMAIN-CONTAINING PROTEIN"/>
    <property type="match status" value="1"/>
</dbReference>
<dbReference type="OrthoDB" id="1743486at2759"/>
<protein>
    <submittedName>
        <fullName evidence="2">Uncharacterized protein</fullName>
    </submittedName>
</protein>
<reference evidence="2" key="1">
    <citation type="submission" date="2018-05" db="EMBL/GenBank/DDBJ databases">
        <title>Draft genome of Mucuna pruriens seed.</title>
        <authorList>
            <person name="Nnadi N.E."/>
            <person name="Vos R."/>
            <person name="Hasami M.H."/>
            <person name="Devisetty U.K."/>
            <person name="Aguiy J.C."/>
        </authorList>
    </citation>
    <scope>NUCLEOTIDE SEQUENCE [LARGE SCALE GENOMIC DNA]</scope>
    <source>
        <strain evidence="2">JCA_2017</strain>
    </source>
</reference>
<sequence length="454" mass="52334">MPPKASTSSLRGGRGRGKGFKLALPEPSLKKGSTTSSPGSSTQLGSSTQKVKQQEESSTQLVVKSESSTQNPSKPQTSKQTKADYAFSIETLMALQECDIASQSDDESEIDLKALIQKARDSKIVCNTQKEKQILISAPLTNKAPNTYIYKNKFSNVLHMKPEFWDKNPYKVVSKAFPLDFQFQPTAKNKTRIFYEFVLIDSNLVSIKHFKDPKNPLLKTHSTIQILKVLQPRHFGTNLNEYKKLSQPFDPIGYTYWDYIDDAWTKVFWHQNINNKHSWLIYTNIEYNFPNWFISWWTQFRPIPKIFPEQVQQGFAQFTKLYNSEEYNKTESSKHFPSLQRHFFVKWWNQFDASKAKPDKVKIWFKSNPEFLKPANPETSLFLNQKSQLASLLAGSKSKENLTKNLKEVFKMLYSQEEAESSSKTEEANSLAITSSDVFYQNEDDCFGINFNED</sequence>
<name>A0A371FP00_MUCPR</name>
<proteinExistence type="predicted"/>
<dbReference type="PANTHER" id="PTHR46249">
    <property type="entry name" value="CCHC-TYPE DOMAIN-CONTAINING PROTEIN-RELATED"/>
    <property type="match status" value="1"/>
</dbReference>
<feature type="region of interest" description="Disordered" evidence="1">
    <location>
        <begin position="1"/>
        <end position="82"/>
    </location>
</feature>
<organism evidence="2 3">
    <name type="scientific">Mucuna pruriens</name>
    <name type="common">Velvet bean</name>
    <name type="synonym">Dolichos pruriens</name>
    <dbReference type="NCBI Taxonomy" id="157652"/>
    <lineage>
        <taxon>Eukaryota</taxon>
        <taxon>Viridiplantae</taxon>
        <taxon>Streptophyta</taxon>
        <taxon>Embryophyta</taxon>
        <taxon>Tracheophyta</taxon>
        <taxon>Spermatophyta</taxon>
        <taxon>Magnoliopsida</taxon>
        <taxon>eudicotyledons</taxon>
        <taxon>Gunneridae</taxon>
        <taxon>Pentapetalae</taxon>
        <taxon>rosids</taxon>
        <taxon>fabids</taxon>
        <taxon>Fabales</taxon>
        <taxon>Fabaceae</taxon>
        <taxon>Papilionoideae</taxon>
        <taxon>50 kb inversion clade</taxon>
        <taxon>NPAAA clade</taxon>
        <taxon>indigoferoid/millettioid clade</taxon>
        <taxon>Phaseoleae</taxon>
        <taxon>Mucuna</taxon>
    </lineage>
</organism>
<accession>A0A371FP00</accession>
<feature type="compositionally biased region" description="Polar residues" evidence="1">
    <location>
        <begin position="56"/>
        <end position="80"/>
    </location>
</feature>
<dbReference type="Proteomes" id="UP000257109">
    <property type="component" value="Unassembled WGS sequence"/>
</dbReference>
<evidence type="ECO:0000256" key="1">
    <source>
        <dbReference type="SAM" id="MobiDB-lite"/>
    </source>
</evidence>
<gene>
    <name evidence="2" type="ORF">CR513_39433</name>
</gene>
<evidence type="ECO:0000313" key="3">
    <source>
        <dbReference type="Proteomes" id="UP000257109"/>
    </source>
</evidence>
<feature type="compositionally biased region" description="Polar residues" evidence="1">
    <location>
        <begin position="1"/>
        <end position="10"/>
    </location>
</feature>
<feature type="non-terminal residue" evidence="2">
    <location>
        <position position="1"/>
    </location>
</feature>
<evidence type="ECO:0000313" key="2">
    <source>
        <dbReference type="EMBL" id="RDX80057.1"/>
    </source>
</evidence>
<dbReference type="EMBL" id="QJKJ01008337">
    <property type="protein sequence ID" value="RDX80057.1"/>
    <property type="molecule type" value="Genomic_DNA"/>
</dbReference>
<dbReference type="AlphaFoldDB" id="A0A371FP00"/>
<feature type="compositionally biased region" description="Low complexity" evidence="1">
    <location>
        <begin position="30"/>
        <end position="50"/>
    </location>
</feature>
<keyword evidence="3" id="KW-1185">Reference proteome</keyword>